<name>A0A1R3RSN3_ASPC5</name>
<proteinExistence type="predicted"/>
<keyword evidence="3" id="KW-1185">Reference proteome</keyword>
<reference evidence="3" key="1">
    <citation type="journal article" date="2017" name="Genome Biol.">
        <title>Comparative genomics reveals high biological diversity and specific adaptations in the industrially and medically important fungal genus Aspergillus.</title>
        <authorList>
            <person name="de Vries R.P."/>
            <person name="Riley R."/>
            <person name="Wiebenga A."/>
            <person name="Aguilar-Osorio G."/>
            <person name="Amillis S."/>
            <person name="Uchima C.A."/>
            <person name="Anderluh G."/>
            <person name="Asadollahi M."/>
            <person name="Askin M."/>
            <person name="Barry K."/>
            <person name="Battaglia E."/>
            <person name="Bayram O."/>
            <person name="Benocci T."/>
            <person name="Braus-Stromeyer S.A."/>
            <person name="Caldana C."/>
            <person name="Canovas D."/>
            <person name="Cerqueira G.C."/>
            <person name="Chen F."/>
            <person name="Chen W."/>
            <person name="Choi C."/>
            <person name="Clum A."/>
            <person name="Dos Santos R.A."/>
            <person name="Damasio A.R."/>
            <person name="Diallinas G."/>
            <person name="Emri T."/>
            <person name="Fekete E."/>
            <person name="Flipphi M."/>
            <person name="Freyberg S."/>
            <person name="Gallo A."/>
            <person name="Gournas C."/>
            <person name="Habgood R."/>
            <person name="Hainaut M."/>
            <person name="Harispe M.L."/>
            <person name="Henrissat B."/>
            <person name="Hilden K.S."/>
            <person name="Hope R."/>
            <person name="Hossain A."/>
            <person name="Karabika E."/>
            <person name="Karaffa L."/>
            <person name="Karanyi Z."/>
            <person name="Krasevec N."/>
            <person name="Kuo A."/>
            <person name="Kusch H."/>
            <person name="LaButti K."/>
            <person name="Lagendijk E.L."/>
            <person name="Lapidus A."/>
            <person name="Levasseur A."/>
            <person name="Lindquist E."/>
            <person name="Lipzen A."/>
            <person name="Logrieco A.F."/>
            <person name="MacCabe A."/>
            <person name="Maekelae M.R."/>
            <person name="Malavazi I."/>
            <person name="Melin P."/>
            <person name="Meyer V."/>
            <person name="Mielnichuk N."/>
            <person name="Miskei M."/>
            <person name="Molnar A.P."/>
            <person name="Mule G."/>
            <person name="Ngan C.Y."/>
            <person name="Orejas M."/>
            <person name="Orosz E."/>
            <person name="Ouedraogo J.P."/>
            <person name="Overkamp K.M."/>
            <person name="Park H.-S."/>
            <person name="Perrone G."/>
            <person name="Piumi F."/>
            <person name="Punt P.J."/>
            <person name="Ram A.F."/>
            <person name="Ramon A."/>
            <person name="Rauscher S."/>
            <person name="Record E."/>
            <person name="Riano-Pachon D.M."/>
            <person name="Robert V."/>
            <person name="Roehrig J."/>
            <person name="Ruller R."/>
            <person name="Salamov A."/>
            <person name="Salih N.S."/>
            <person name="Samson R.A."/>
            <person name="Sandor E."/>
            <person name="Sanguinetti M."/>
            <person name="Schuetze T."/>
            <person name="Sepcic K."/>
            <person name="Shelest E."/>
            <person name="Sherlock G."/>
            <person name="Sophianopoulou V."/>
            <person name="Squina F.M."/>
            <person name="Sun H."/>
            <person name="Susca A."/>
            <person name="Todd R.B."/>
            <person name="Tsang A."/>
            <person name="Unkles S.E."/>
            <person name="van de Wiele N."/>
            <person name="van Rossen-Uffink D."/>
            <person name="Oliveira J.V."/>
            <person name="Vesth T.C."/>
            <person name="Visser J."/>
            <person name="Yu J.-H."/>
            <person name="Zhou M."/>
            <person name="Andersen M.R."/>
            <person name="Archer D.B."/>
            <person name="Baker S.E."/>
            <person name="Benoit I."/>
            <person name="Brakhage A.A."/>
            <person name="Braus G.H."/>
            <person name="Fischer R."/>
            <person name="Frisvad J.C."/>
            <person name="Goldman G.H."/>
            <person name="Houbraken J."/>
            <person name="Oakley B."/>
            <person name="Pocsi I."/>
            <person name="Scazzocchio C."/>
            <person name="Seiboth B."/>
            <person name="vanKuyk P.A."/>
            <person name="Wortman J."/>
            <person name="Dyer P.S."/>
            <person name="Grigoriev I.V."/>
        </authorList>
    </citation>
    <scope>NUCLEOTIDE SEQUENCE [LARGE SCALE GENOMIC DNA]</scope>
    <source>
        <strain evidence="3">ITEM 5010</strain>
    </source>
</reference>
<gene>
    <name evidence="2" type="ORF">ASPCADRAFT_206316</name>
</gene>
<organism evidence="2 3">
    <name type="scientific">Aspergillus carbonarius (strain ITEM 5010)</name>
    <dbReference type="NCBI Taxonomy" id="602072"/>
    <lineage>
        <taxon>Eukaryota</taxon>
        <taxon>Fungi</taxon>
        <taxon>Dikarya</taxon>
        <taxon>Ascomycota</taxon>
        <taxon>Pezizomycotina</taxon>
        <taxon>Eurotiomycetes</taxon>
        <taxon>Eurotiomycetidae</taxon>
        <taxon>Eurotiales</taxon>
        <taxon>Aspergillaceae</taxon>
        <taxon>Aspergillus</taxon>
        <taxon>Aspergillus subgen. Circumdati</taxon>
    </lineage>
</organism>
<evidence type="ECO:0000256" key="1">
    <source>
        <dbReference type="SAM" id="MobiDB-lite"/>
    </source>
</evidence>
<dbReference type="VEuPathDB" id="FungiDB:ASPCADRAFT_206316"/>
<dbReference type="OrthoDB" id="4481344at2759"/>
<dbReference type="Proteomes" id="UP000188318">
    <property type="component" value="Unassembled WGS sequence"/>
</dbReference>
<evidence type="ECO:0000313" key="2">
    <source>
        <dbReference type="EMBL" id="OOF97484.1"/>
    </source>
</evidence>
<feature type="region of interest" description="Disordered" evidence="1">
    <location>
        <begin position="62"/>
        <end position="91"/>
    </location>
</feature>
<evidence type="ECO:0000313" key="3">
    <source>
        <dbReference type="Proteomes" id="UP000188318"/>
    </source>
</evidence>
<dbReference type="STRING" id="602072.A0A1R3RSN3"/>
<sequence>MQTTEAGSYVTRETLLWMSSTAANSPQICVQPGGFLDIDRQNVNILVAYPILKDFTGGAYTGHQGSVNHDVSGRPKGAKRPQGVLEPHSNG</sequence>
<dbReference type="AlphaFoldDB" id="A0A1R3RSN3"/>
<protein>
    <submittedName>
        <fullName evidence="2">Uncharacterized protein</fullName>
    </submittedName>
</protein>
<accession>A0A1R3RSN3</accession>
<dbReference type="EMBL" id="KV907497">
    <property type="protein sequence ID" value="OOF97484.1"/>
    <property type="molecule type" value="Genomic_DNA"/>
</dbReference>